<name>A0A415SUM7_9BACT</name>
<dbReference type="SUPFAM" id="SSF48208">
    <property type="entry name" value="Six-hairpin glycosidases"/>
    <property type="match status" value="1"/>
</dbReference>
<accession>A0A415SUM7</accession>
<gene>
    <name evidence="4" type="ORF">DWZ34_15510</name>
</gene>
<dbReference type="AlphaFoldDB" id="A0A415SUM7"/>
<dbReference type="Gene3D" id="2.60.120.260">
    <property type="entry name" value="Galactose-binding domain-like"/>
    <property type="match status" value="1"/>
</dbReference>
<dbReference type="Gene3D" id="1.50.10.10">
    <property type="match status" value="1"/>
</dbReference>
<feature type="signal peptide" evidence="1">
    <location>
        <begin position="1"/>
        <end position="18"/>
    </location>
</feature>
<evidence type="ECO:0000313" key="4">
    <source>
        <dbReference type="EMBL" id="RHM92751.1"/>
    </source>
</evidence>
<comment type="caution">
    <text evidence="4">The sequence shown here is derived from an EMBL/GenBank/DDBJ whole genome shotgun (WGS) entry which is preliminary data.</text>
</comment>
<dbReference type="InterPro" id="IPR012341">
    <property type="entry name" value="6hp_glycosidase-like_sf"/>
</dbReference>
<sequence length="739" mass="84621">MRKWLCMLVCCLSVYVQAQVWTLKEKEPTAPGTWWCFRNTVTLEELPRSLELRLAADTKYWLWVNGELQVSEGGLKRGPNPSDTYCDVITSLPALRAGENTVALLVWYFGKDGFSHRNSPTAGISFSLSCDGKEVEPDAKWRVKKHPAYYVPQGEQPNYRLAESNIGFDAVKDIPFMSPDYDDKKWKKATEITLEKAGWNQLVDRPIPFWKDYGLKPYAKTEMQGDTLLRAYLPYNAQITPYIRLKAPAGKCIRIRTDNYRGGSATNVFAEYRTCEGEQTFECKGWMNGHYVLYELPEGVEVLDVKYRETGYDTSFAGSFSCDDPMLTRLWDKSQRTLYITMRDTYMDCPDRERAQWWGDVVNELGEAFYALDEKAHLLTRKGIHELMGWQRADSTIFAPVPAGNYKDELPMQMLASVSHYGFWTYYMGTGDQQTIADVLPRVKKYIHVWKTDAQGLVIPRSGGWTWGDWGENKDMTLLFNLWYAIALKGYEEMNQLAGEAEEAAWARTTADKLRKEFHRTFWNGKYYVSPGYQGKPDDRAQALAVVSGVLPKELYPVIRPFFSTWYHASPYMEKYVLEALCTMGYYQDALNRMKLRYSAMIESPLTTLWEGWGIGSEGFGGGTYNHAWSGGPLTILSQYIAGIETLEPAFRTFRVAPHPAHLNFIRTQVPLSGGRRIVFEMDKSAHSGTMYLRVPEGTSAQVVLPAEFQRWSVNGELKNERQLTLSAGEWHFEMSEKK</sequence>
<evidence type="ECO:0000259" key="2">
    <source>
        <dbReference type="Pfam" id="PF17389"/>
    </source>
</evidence>
<dbReference type="InterPro" id="IPR035398">
    <property type="entry name" value="Bac_rhamnosid_C"/>
</dbReference>
<dbReference type="Proteomes" id="UP000285109">
    <property type="component" value="Unassembled WGS sequence"/>
</dbReference>
<feature type="domain" description="Alpha-L-rhamnosidase six-hairpin glycosidase" evidence="2">
    <location>
        <begin position="317"/>
        <end position="640"/>
    </location>
</feature>
<proteinExistence type="predicted"/>
<dbReference type="GO" id="GO:0005975">
    <property type="term" value="P:carbohydrate metabolic process"/>
    <property type="evidence" value="ECO:0007669"/>
    <property type="project" value="InterPro"/>
</dbReference>
<protein>
    <submittedName>
        <fullName evidence="4">Glycoside hydrolase</fullName>
    </submittedName>
</protein>
<dbReference type="PANTHER" id="PTHR34987">
    <property type="entry name" value="C, PUTATIVE (AFU_ORTHOLOGUE AFUA_3G02880)-RELATED"/>
    <property type="match status" value="1"/>
</dbReference>
<feature type="domain" description="Alpha-L-rhamnosidase C-terminal" evidence="3">
    <location>
        <begin position="643"/>
        <end position="709"/>
    </location>
</feature>
<dbReference type="Pfam" id="PF17389">
    <property type="entry name" value="Bac_rhamnosid6H"/>
    <property type="match status" value="1"/>
</dbReference>
<dbReference type="Gene3D" id="2.60.420.10">
    <property type="entry name" value="Maltose phosphorylase, domain 3"/>
    <property type="match status" value="1"/>
</dbReference>
<organism evidence="4 5">
    <name type="scientific">Phocaeicola plebeius</name>
    <dbReference type="NCBI Taxonomy" id="310297"/>
    <lineage>
        <taxon>Bacteria</taxon>
        <taxon>Pseudomonadati</taxon>
        <taxon>Bacteroidota</taxon>
        <taxon>Bacteroidia</taxon>
        <taxon>Bacteroidales</taxon>
        <taxon>Bacteroidaceae</taxon>
        <taxon>Phocaeicola</taxon>
    </lineage>
</organism>
<evidence type="ECO:0000256" key="1">
    <source>
        <dbReference type="SAM" id="SignalP"/>
    </source>
</evidence>
<dbReference type="InterPro" id="IPR008928">
    <property type="entry name" value="6-hairpin_glycosidase_sf"/>
</dbReference>
<dbReference type="PANTHER" id="PTHR34987:SF2">
    <property type="entry name" value="B, PUTATIVE (AFU_ORTHOLOGUE AFUA_7G05040)-RELATED"/>
    <property type="match status" value="1"/>
</dbReference>
<dbReference type="RefSeq" id="WP_118026372.1">
    <property type="nucleotide sequence ID" value="NZ_DBFVLJ010000047.1"/>
</dbReference>
<dbReference type="Pfam" id="PF17390">
    <property type="entry name" value="Bac_rhamnosid_C"/>
    <property type="match status" value="1"/>
</dbReference>
<dbReference type="EMBL" id="QRQK01000040">
    <property type="protein sequence ID" value="RHM92751.1"/>
    <property type="molecule type" value="Genomic_DNA"/>
</dbReference>
<reference evidence="4 5" key="1">
    <citation type="submission" date="2018-08" db="EMBL/GenBank/DDBJ databases">
        <title>A genome reference for cultivated species of the human gut microbiota.</title>
        <authorList>
            <person name="Zou Y."/>
            <person name="Xue W."/>
            <person name="Luo G."/>
        </authorList>
    </citation>
    <scope>NUCLEOTIDE SEQUENCE [LARGE SCALE GENOMIC DNA]</scope>
    <source>
        <strain evidence="4 5">AF31-28B-AC</strain>
    </source>
</reference>
<keyword evidence="1" id="KW-0732">Signal</keyword>
<evidence type="ECO:0000259" key="3">
    <source>
        <dbReference type="Pfam" id="PF17390"/>
    </source>
</evidence>
<dbReference type="InterPro" id="IPR035396">
    <property type="entry name" value="Bac_rhamnosid6H"/>
</dbReference>
<keyword evidence="4" id="KW-0378">Hydrolase</keyword>
<feature type="chain" id="PRO_5019325914" evidence="1">
    <location>
        <begin position="19"/>
        <end position="739"/>
    </location>
</feature>
<dbReference type="GO" id="GO:0016787">
    <property type="term" value="F:hydrolase activity"/>
    <property type="evidence" value="ECO:0007669"/>
    <property type="project" value="UniProtKB-KW"/>
</dbReference>
<evidence type="ECO:0000313" key="5">
    <source>
        <dbReference type="Proteomes" id="UP000285109"/>
    </source>
</evidence>